<dbReference type="PANTHER" id="PTHR22932:SF1">
    <property type="entry name" value="CO-CHAPERONE PROTEIN DAF-41"/>
    <property type="match status" value="1"/>
</dbReference>
<dbReference type="Gene3D" id="2.60.40.790">
    <property type="match status" value="1"/>
</dbReference>
<evidence type="ECO:0000256" key="2">
    <source>
        <dbReference type="SAM" id="MobiDB-lite"/>
    </source>
</evidence>
<feature type="region of interest" description="Disordered" evidence="2">
    <location>
        <begin position="114"/>
        <end position="175"/>
    </location>
</feature>
<dbReference type="GO" id="GO:0005634">
    <property type="term" value="C:nucleus"/>
    <property type="evidence" value="ECO:0007669"/>
    <property type="project" value="TreeGrafter"/>
</dbReference>
<dbReference type="InterPro" id="IPR007052">
    <property type="entry name" value="CS_dom"/>
</dbReference>
<dbReference type="PANTHER" id="PTHR22932">
    <property type="entry name" value="TELOMERASE-BINDING PROTEIN P23 HSP90 CO-CHAPERONE"/>
    <property type="match status" value="1"/>
</dbReference>
<feature type="domain" description="CS" evidence="3">
    <location>
        <begin position="6"/>
        <end position="95"/>
    </location>
</feature>
<evidence type="ECO:0000313" key="4">
    <source>
        <dbReference type="EMBL" id="JAA94125.1"/>
    </source>
</evidence>
<evidence type="ECO:0000259" key="3">
    <source>
        <dbReference type="PROSITE" id="PS51203"/>
    </source>
</evidence>
<dbReference type="GO" id="GO:0006457">
    <property type="term" value="P:protein folding"/>
    <property type="evidence" value="ECO:0007669"/>
    <property type="project" value="TreeGrafter"/>
</dbReference>
<dbReference type="AlphaFoldDB" id="T1DF90"/>
<feature type="compositionally biased region" description="Acidic residues" evidence="2">
    <location>
        <begin position="164"/>
        <end position="175"/>
    </location>
</feature>
<name>T1DF90_9DIPT</name>
<feature type="compositionally biased region" description="Basic and acidic residues" evidence="2">
    <location>
        <begin position="131"/>
        <end position="143"/>
    </location>
</feature>
<accession>T1DF90</accession>
<dbReference type="CDD" id="cd06465">
    <property type="entry name" value="p23_hB-ind1_like"/>
    <property type="match status" value="1"/>
</dbReference>
<sequence>MSTEAVVPPPAVWAQRNDVIYLTLNVECPDPTFKFTEDTMYFKGVGLPEKKNHEVTINFYGKINPDKVVSKNTSRCIEFVITKADTKAAYWPKLTNDKTKPHWLKVDFNRWKDEGSDDEMNEGDNPLSLEDMLRSRNDSKLSFDDLDDDQEDSDDEAMPGLTEDKDDKEEEEEKK</sequence>
<evidence type="ECO:0000256" key="1">
    <source>
        <dbReference type="ARBA" id="ARBA00025733"/>
    </source>
</evidence>
<dbReference type="SUPFAM" id="SSF49764">
    <property type="entry name" value="HSP20-like chaperones"/>
    <property type="match status" value="1"/>
</dbReference>
<organism evidence="4">
    <name type="scientific">Psorophora albipes</name>
    <dbReference type="NCBI Taxonomy" id="869069"/>
    <lineage>
        <taxon>Eukaryota</taxon>
        <taxon>Metazoa</taxon>
        <taxon>Ecdysozoa</taxon>
        <taxon>Arthropoda</taxon>
        <taxon>Hexapoda</taxon>
        <taxon>Insecta</taxon>
        <taxon>Pterygota</taxon>
        <taxon>Neoptera</taxon>
        <taxon>Endopterygota</taxon>
        <taxon>Diptera</taxon>
        <taxon>Nematocera</taxon>
        <taxon>Culicoidea</taxon>
        <taxon>Culicidae</taxon>
        <taxon>Culicinae</taxon>
        <taxon>Aedini</taxon>
        <taxon>Psorophora</taxon>
    </lineage>
</organism>
<comment type="similarity">
    <text evidence="1">Belongs to the p23/wos2 family.</text>
</comment>
<feature type="compositionally biased region" description="Acidic residues" evidence="2">
    <location>
        <begin position="144"/>
        <end position="157"/>
    </location>
</feature>
<dbReference type="GO" id="GO:0005829">
    <property type="term" value="C:cytosol"/>
    <property type="evidence" value="ECO:0007669"/>
    <property type="project" value="TreeGrafter"/>
</dbReference>
<dbReference type="InterPro" id="IPR045250">
    <property type="entry name" value="p23-like"/>
</dbReference>
<reference evidence="4" key="1">
    <citation type="journal article" date="2013" name="BMC Genomics">
        <title>A deep insight into the sialotranscriptome of the mosquito, Psorophora albipes.</title>
        <authorList>
            <person name="Chagas A.C."/>
            <person name="Calvo E."/>
            <person name="Rios-Velasquez C.M."/>
            <person name="Pessoa F.A."/>
            <person name="Medeiros J.F."/>
            <person name="Ribeiro J.M."/>
        </authorList>
    </citation>
    <scope>NUCLEOTIDE SEQUENCE</scope>
</reference>
<dbReference type="GO" id="GO:0051879">
    <property type="term" value="F:Hsp90 protein binding"/>
    <property type="evidence" value="ECO:0007669"/>
    <property type="project" value="InterPro"/>
</dbReference>
<dbReference type="GO" id="GO:0051087">
    <property type="term" value="F:protein-folding chaperone binding"/>
    <property type="evidence" value="ECO:0007669"/>
    <property type="project" value="TreeGrafter"/>
</dbReference>
<dbReference type="InterPro" id="IPR008978">
    <property type="entry name" value="HSP20-like_chaperone"/>
</dbReference>
<protein>
    <submittedName>
        <fullName evidence="4">Putative hsp90 co-chaperone p23</fullName>
    </submittedName>
</protein>
<dbReference type="PROSITE" id="PS51203">
    <property type="entry name" value="CS"/>
    <property type="match status" value="1"/>
</dbReference>
<proteinExistence type="evidence at transcript level"/>
<dbReference type="EMBL" id="GALA01000727">
    <property type="protein sequence ID" value="JAA94125.1"/>
    <property type="molecule type" value="mRNA"/>
</dbReference>
<dbReference type="FunFam" id="2.60.40.790:FF:000013">
    <property type="entry name" value="Very-long-chain (3R)-3-hydroxyacyl-CoA dehydratase"/>
    <property type="match status" value="1"/>
</dbReference>
<dbReference type="GO" id="GO:0051131">
    <property type="term" value="P:chaperone-mediated protein complex assembly"/>
    <property type="evidence" value="ECO:0007669"/>
    <property type="project" value="TreeGrafter"/>
</dbReference>
<dbReference type="Pfam" id="PF04969">
    <property type="entry name" value="CS"/>
    <property type="match status" value="1"/>
</dbReference>